<proteinExistence type="predicted"/>
<reference evidence="1 2" key="1">
    <citation type="journal article" date="2019" name="Sci. Rep.">
        <title>Orb-weaving spider Araneus ventricosus genome elucidates the spidroin gene catalogue.</title>
        <authorList>
            <person name="Kono N."/>
            <person name="Nakamura H."/>
            <person name="Ohtoshi R."/>
            <person name="Moran D.A.P."/>
            <person name="Shinohara A."/>
            <person name="Yoshida Y."/>
            <person name="Fujiwara M."/>
            <person name="Mori M."/>
            <person name="Tomita M."/>
            <person name="Arakawa K."/>
        </authorList>
    </citation>
    <scope>NUCLEOTIDE SEQUENCE [LARGE SCALE GENOMIC DNA]</scope>
</reference>
<accession>A0A4Y2ACL8</accession>
<dbReference type="EMBL" id="BGPR01000012">
    <property type="protein sequence ID" value="GBL77430.1"/>
    <property type="molecule type" value="Genomic_DNA"/>
</dbReference>
<dbReference type="AlphaFoldDB" id="A0A4Y2ACL8"/>
<keyword evidence="2" id="KW-1185">Reference proteome</keyword>
<name>A0A4Y2ACL8_ARAVE</name>
<organism evidence="1 2">
    <name type="scientific">Araneus ventricosus</name>
    <name type="common">Orbweaver spider</name>
    <name type="synonym">Epeira ventricosa</name>
    <dbReference type="NCBI Taxonomy" id="182803"/>
    <lineage>
        <taxon>Eukaryota</taxon>
        <taxon>Metazoa</taxon>
        <taxon>Ecdysozoa</taxon>
        <taxon>Arthropoda</taxon>
        <taxon>Chelicerata</taxon>
        <taxon>Arachnida</taxon>
        <taxon>Araneae</taxon>
        <taxon>Araneomorphae</taxon>
        <taxon>Entelegynae</taxon>
        <taxon>Araneoidea</taxon>
        <taxon>Araneidae</taxon>
        <taxon>Araneus</taxon>
    </lineage>
</organism>
<dbReference type="Proteomes" id="UP000499080">
    <property type="component" value="Unassembled WGS sequence"/>
</dbReference>
<evidence type="ECO:0000313" key="1">
    <source>
        <dbReference type="EMBL" id="GBL77430.1"/>
    </source>
</evidence>
<sequence>MTRTTPELDSLSETVVILNLSQVMRTTPELDSPSGTVVMLNLSQMTRTTPELDSFSKLPHCTSGRTFGHYVSFRAQQVPYMADPQNGAWFRSWNRPAPKLTPYQ</sequence>
<evidence type="ECO:0000313" key="2">
    <source>
        <dbReference type="Proteomes" id="UP000499080"/>
    </source>
</evidence>
<gene>
    <name evidence="1" type="ORF">AVEN_41828_1</name>
</gene>
<protein>
    <submittedName>
        <fullName evidence="1">Uncharacterized protein</fullName>
    </submittedName>
</protein>
<comment type="caution">
    <text evidence="1">The sequence shown here is derived from an EMBL/GenBank/DDBJ whole genome shotgun (WGS) entry which is preliminary data.</text>
</comment>